<name>A0AAD5NPF5_ACENE</name>
<keyword evidence="2" id="KW-1185">Reference proteome</keyword>
<evidence type="ECO:0000313" key="1">
    <source>
        <dbReference type="EMBL" id="KAI9173467.1"/>
    </source>
</evidence>
<dbReference type="AlphaFoldDB" id="A0AAD5NPF5"/>
<reference evidence="1" key="1">
    <citation type="journal article" date="2022" name="Plant J.">
        <title>Strategies of tolerance reflected in two North American maple genomes.</title>
        <authorList>
            <person name="McEvoy S.L."/>
            <person name="Sezen U.U."/>
            <person name="Trouern-Trend A."/>
            <person name="McMahon S.M."/>
            <person name="Schaberg P.G."/>
            <person name="Yang J."/>
            <person name="Wegrzyn J.L."/>
            <person name="Swenson N.G."/>
        </authorList>
    </citation>
    <scope>NUCLEOTIDE SEQUENCE</scope>
    <source>
        <strain evidence="1">91603</strain>
    </source>
</reference>
<evidence type="ECO:0000313" key="2">
    <source>
        <dbReference type="Proteomes" id="UP001064489"/>
    </source>
</evidence>
<accession>A0AAD5NPF5</accession>
<reference evidence="1" key="2">
    <citation type="submission" date="2023-02" db="EMBL/GenBank/DDBJ databases">
        <authorList>
            <person name="Swenson N.G."/>
            <person name="Wegrzyn J.L."/>
            <person name="Mcevoy S.L."/>
        </authorList>
    </citation>
    <scope>NUCLEOTIDE SEQUENCE</scope>
    <source>
        <strain evidence="1">91603</strain>
        <tissue evidence="1">Leaf</tissue>
    </source>
</reference>
<protein>
    <submittedName>
        <fullName evidence="1">Uncharacterized protein</fullName>
    </submittedName>
</protein>
<gene>
    <name evidence="1" type="ORF">LWI28_001785</name>
</gene>
<dbReference type="EMBL" id="JAJSOW010000103">
    <property type="protein sequence ID" value="KAI9173467.1"/>
    <property type="molecule type" value="Genomic_DNA"/>
</dbReference>
<comment type="caution">
    <text evidence="1">The sequence shown here is derived from an EMBL/GenBank/DDBJ whole genome shotgun (WGS) entry which is preliminary data.</text>
</comment>
<dbReference type="Proteomes" id="UP001064489">
    <property type="component" value="Chromosome 8"/>
</dbReference>
<proteinExistence type="predicted"/>
<organism evidence="1 2">
    <name type="scientific">Acer negundo</name>
    <name type="common">Box elder</name>
    <dbReference type="NCBI Taxonomy" id="4023"/>
    <lineage>
        <taxon>Eukaryota</taxon>
        <taxon>Viridiplantae</taxon>
        <taxon>Streptophyta</taxon>
        <taxon>Embryophyta</taxon>
        <taxon>Tracheophyta</taxon>
        <taxon>Spermatophyta</taxon>
        <taxon>Magnoliopsida</taxon>
        <taxon>eudicotyledons</taxon>
        <taxon>Gunneridae</taxon>
        <taxon>Pentapetalae</taxon>
        <taxon>rosids</taxon>
        <taxon>malvids</taxon>
        <taxon>Sapindales</taxon>
        <taxon>Sapindaceae</taxon>
        <taxon>Hippocastanoideae</taxon>
        <taxon>Acereae</taxon>
        <taxon>Acer</taxon>
    </lineage>
</organism>
<sequence length="244" mass="27526">MAQRYRHSASTYDELDNPFVNQIAHTQFPERFRMPTIEQYKETRDPKEHVRLFRNVIAQYTSNDGPLCITFCQTFFDLASRWVPDDRSGWDWPEALSATVGLVNSSVSTPNMPSNSDLAKLVGSSRGLIKSGQHLDNIVFPKNARTGQSLVIDALHDKEQRYEVAHHSNLSSSSSPSLRLVIAVTGFSSNHCQLQQQTSLASRASITIFVVSICPLANLAPDRLERAIWPYSRRLEVNKLYDST</sequence>